<name>A0A087V183_STEMI</name>
<accession>A0A087V183</accession>
<sequence length="29" mass="3341">LHKMILRISSIQDDDLTEDLALILVQHIP</sequence>
<proteinExistence type="predicted"/>
<evidence type="ECO:0000313" key="1">
    <source>
        <dbReference type="EMBL" id="KFM83372.1"/>
    </source>
</evidence>
<keyword evidence="2" id="KW-1185">Reference proteome</keyword>
<evidence type="ECO:0000313" key="2">
    <source>
        <dbReference type="Proteomes" id="UP000054359"/>
    </source>
</evidence>
<dbReference type="Proteomes" id="UP000054359">
    <property type="component" value="Unassembled WGS sequence"/>
</dbReference>
<feature type="non-terminal residue" evidence="1">
    <location>
        <position position="1"/>
    </location>
</feature>
<gene>
    <name evidence="1" type="ORF">X975_15714</name>
</gene>
<dbReference type="EMBL" id="KL819289">
    <property type="protein sequence ID" value="KFM83372.1"/>
    <property type="molecule type" value="Genomic_DNA"/>
</dbReference>
<feature type="non-terminal residue" evidence="1">
    <location>
        <position position="29"/>
    </location>
</feature>
<reference evidence="1 2" key="1">
    <citation type="submission" date="2013-11" db="EMBL/GenBank/DDBJ databases">
        <title>Genome sequencing of Stegodyphus mimosarum.</title>
        <authorList>
            <person name="Bechsgaard J."/>
        </authorList>
    </citation>
    <scope>NUCLEOTIDE SEQUENCE [LARGE SCALE GENOMIC DNA]</scope>
</reference>
<dbReference type="AlphaFoldDB" id="A0A087V183"/>
<organism evidence="1 2">
    <name type="scientific">Stegodyphus mimosarum</name>
    <name type="common">African social velvet spider</name>
    <dbReference type="NCBI Taxonomy" id="407821"/>
    <lineage>
        <taxon>Eukaryota</taxon>
        <taxon>Metazoa</taxon>
        <taxon>Ecdysozoa</taxon>
        <taxon>Arthropoda</taxon>
        <taxon>Chelicerata</taxon>
        <taxon>Arachnida</taxon>
        <taxon>Araneae</taxon>
        <taxon>Araneomorphae</taxon>
        <taxon>Entelegynae</taxon>
        <taxon>Eresoidea</taxon>
        <taxon>Eresidae</taxon>
        <taxon>Stegodyphus</taxon>
    </lineage>
</organism>
<protein>
    <submittedName>
        <fullName evidence="1">Uncharacterized protein</fullName>
    </submittedName>
</protein>